<accession>A0A1E3P699</accession>
<dbReference type="GeneID" id="30199923"/>
<sequence length="194" mass="22580">MSTIIALYNRLESIILKQLSKSEFFKHHLDDPISIKITSIGIIILVLIIIYKLIFNIGLHLQVWELPGKEYFIDTPVHCAHVYINGHVIRNFNLNDQIILSTPLKYHIEFAPEDFEDNENPELGSTLGFTRKKLYFLFKDSSFFESLTSNEQKNYKISDVLIYHKKAELKDDSKPLCLHGVETGFKLDVYYNII</sequence>
<evidence type="ECO:0000256" key="1">
    <source>
        <dbReference type="SAM" id="Phobius"/>
    </source>
</evidence>
<dbReference type="RefSeq" id="XP_019040148.1">
    <property type="nucleotide sequence ID" value="XM_019182677.1"/>
</dbReference>
<dbReference type="Proteomes" id="UP000094112">
    <property type="component" value="Unassembled WGS sequence"/>
</dbReference>
<organism evidence="2 3">
    <name type="scientific">Wickerhamomyces anomalus (strain ATCC 58044 / CBS 1984 / NCYC 433 / NRRL Y-366-8)</name>
    <name type="common">Yeast</name>
    <name type="synonym">Hansenula anomala</name>
    <dbReference type="NCBI Taxonomy" id="683960"/>
    <lineage>
        <taxon>Eukaryota</taxon>
        <taxon>Fungi</taxon>
        <taxon>Dikarya</taxon>
        <taxon>Ascomycota</taxon>
        <taxon>Saccharomycotina</taxon>
        <taxon>Saccharomycetes</taxon>
        <taxon>Phaffomycetales</taxon>
        <taxon>Wickerhamomycetaceae</taxon>
        <taxon>Wickerhamomyces</taxon>
    </lineage>
</organism>
<protein>
    <submittedName>
        <fullName evidence="2">Uncharacterized protein</fullName>
    </submittedName>
</protein>
<evidence type="ECO:0000313" key="2">
    <source>
        <dbReference type="EMBL" id="ODQ60941.1"/>
    </source>
</evidence>
<dbReference type="AlphaFoldDB" id="A0A1E3P699"/>
<proteinExistence type="predicted"/>
<reference evidence="2 3" key="1">
    <citation type="journal article" date="2016" name="Proc. Natl. Acad. Sci. U.S.A.">
        <title>Comparative genomics of biotechnologically important yeasts.</title>
        <authorList>
            <person name="Riley R."/>
            <person name="Haridas S."/>
            <person name="Wolfe K.H."/>
            <person name="Lopes M.R."/>
            <person name="Hittinger C.T."/>
            <person name="Goeker M."/>
            <person name="Salamov A.A."/>
            <person name="Wisecaver J.H."/>
            <person name="Long T.M."/>
            <person name="Calvey C.H."/>
            <person name="Aerts A.L."/>
            <person name="Barry K.W."/>
            <person name="Choi C."/>
            <person name="Clum A."/>
            <person name="Coughlan A.Y."/>
            <person name="Deshpande S."/>
            <person name="Douglass A.P."/>
            <person name="Hanson S.J."/>
            <person name="Klenk H.-P."/>
            <person name="LaButti K.M."/>
            <person name="Lapidus A."/>
            <person name="Lindquist E.A."/>
            <person name="Lipzen A.M."/>
            <person name="Meier-Kolthoff J.P."/>
            <person name="Ohm R.A."/>
            <person name="Otillar R.P."/>
            <person name="Pangilinan J.L."/>
            <person name="Peng Y."/>
            <person name="Rokas A."/>
            <person name="Rosa C.A."/>
            <person name="Scheuner C."/>
            <person name="Sibirny A.A."/>
            <person name="Slot J.C."/>
            <person name="Stielow J.B."/>
            <person name="Sun H."/>
            <person name="Kurtzman C.P."/>
            <person name="Blackwell M."/>
            <person name="Grigoriev I.V."/>
            <person name="Jeffries T.W."/>
        </authorList>
    </citation>
    <scope>NUCLEOTIDE SEQUENCE [LARGE SCALE GENOMIC DNA]</scope>
    <source>
        <strain evidence="3">ATCC 58044 / CBS 1984 / NCYC 433 / NRRL Y-366-8</strain>
    </source>
</reference>
<keyword evidence="1" id="KW-0812">Transmembrane</keyword>
<dbReference type="EMBL" id="KV454209">
    <property type="protein sequence ID" value="ODQ60941.1"/>
    <property type="molecule type" value="Genomic_DNA"/>
</dbReference>
<evidence type="ECO:0000313" key="3">
    <source>
        <dbReference type="Proteomes" id="UP000094112"/>
    </source>
</evidence>
<keyword evidence="1" id="KW-0472">Membrane</keyword>
<gene>
    <name evidence="2" type="ORF">WICANDRAFT_51760</name>
</gene>
<dbReference type="OrthoDB" id="3980107at2759"/>
<feature type="transmembrane region" description="Helical" evidence="1">
    <location>
        <begin position="33"/>
        <end position="54"/>
    </location>
</feature>
<name>A0A1E3P699_WICAA</name>
<keyword evidence="3" id="KW-1185">Reference proteome</keyword>
<keyword evidence="1" id="KW-1133">Transmembrane helix</keyword>